<dbReference type="InterPro" id="IPR036322">
    <property type="entry name" value="WD40_repeat_dom_sf"/>
</dbReference>
<accession>L8HHJ1</accession>
<dbReference type="Gene3D" id="2.130.10.10">
    <property type="entry name" value="YVTN repeat-like/Quinoprotein amine dehydrogenase"/>
    <property type="match status" value="1"/>
</dbReference>
<feature type="domain" description="Nucleolar protein 10-like second" evidence="8">
    <location>
        <begin position="376"/>
        <end position="424"/>
    </location>
</feature>
<evidence type="ECO:0000256" key="2">
    <source>
        <dbReference type="ARBA" id="ARBA00005264"/>
    </source>
</evidence>
<feature type="region of interest" description="Disordered" evidence="6">
    <location>
        <begin position="514"/>
        <end position="641"/>
    </location>
</feature>
<dbReference type="EMBL" id="KB007836">
    <property type="protein sequence ID" value="ELR24163.1"/>
    <property type="molecule type" value="Genomic_DNA"/>
</dbReference>
<evidence type="ECO:0000259" key="7">
    <source>
        <dbReference type="Pfam" id="PF08159"/>
    </source>
</evidence>
<comment type="similarity">
    <text evidence="2">Belongs to the WD repeat NOL10/ENP2 family.</text>
</comment>
<dbReference type="PANTHER" id="PTHR14927">
    <property type="entry name" value="NUCLEOLAR PROTEIN 10"/>
    <property type="match status" value="1"/>
</dbReference>
<dbReference type="OMA" id="GYFMDVR"/>
<keyword evidence="4" id="KW-0677">Repeat</keyword>
<dbReference type="Pfam" id="PF08159">
    <property type="entry name" value="NUC153"/>
    <property type="match status" value="1"/>
</dbReference>
<dbReference type="GO" id="GO:0000462">
    <property type="term" value="P:maturation of SSU-rRNA from tricistronic rRNA transcript (SSU-rRNA, 5.8S rRNA, LSU-rRNA)"/>
    <property type="evidence" value="ECO:0007669"/>
    <property type="project" value="TreeGrafter"/>
</dbReference>
<feature type="compositionally biased region" description="Low complexity" evidence="6">
    <location>
        <begin position="559"/>
        <end position="568"/>
    </location>
</feature>
<dbReference type="VEuPathDB" id="AmoebaDB:ACA1_376230"/>
<dbReference type="GO" id="GO:0032040">
    <property type="term" value="C:small-subunit processome"/>
    <property type="evidence" value="ECO:0007669"/>
    <property type="project" value="TreeGrafter"/>
</dbReference>
<dbReference type="InterPro" id="IPR015943">
    <property type="entry name" value="WD40/YVTN_repeat-like_dom_sf"/>
</dbReference>
<dbReference type="Pfam" id="PF23097">
    <property type="entry name" value="NOL10_2nd"/>
    <property type="match status" value="1"/>
</dbReference>
<evidence type="ECO:0000259" key="9">
    <source>
        <dbReference type="Pfam" id="PF23098"/>
    </source>
</evidence>
<evidence type="ECO:0000256" key="1">
    <source>
        <dbReference type="ARBA" id="ARBA00004604"/>
    </source>
</evidence>
<dbReference type="AlphaFoldDB" id="L8HHJ1"/>
<evidence type="ECO:0000256" key="5">
    <source>
        <dbReference type="ARBA" id="ARBA00023242"/>
    </source>
</evidence>
<keyword evidence="5" id="KW-0539">Nucleus</keyword>
<name>L8HHJ1_ACACF</name>
<dbReference type="STRING" id="1257118.L8HHJ1"/>
<feature type="compositionally biased region" description="Acidic residues" evidence="6">
    <location>
        <begin position="514"/>
        <end position="529"/>
    </location>
</feature>
<dbReference type="InterPro" id="IPR056551">
    <property type="entry name" value="Beta-prop_NOL10_N"/>
</dbReference>
<dbReference type="OrthoDB" id="273340at2759"/>
<organism evidence="10 11">
    <name type="scientific">Acanthamoeba castellanii (strain ATCC 30010 / Neff)</name>
    <dbReference type="NCBI Taxonomy" id="1257118"/>
    <lineage>
        <taxon>Eukaryota</taxon>
        <taxon>Amoebozoa</taxon>
        <taxon>Discosea</taxon>
        <taxon>Longamoebia</taxon>
        <taxon>Centramoebida</taxon>
        <taxon>Acanthamoebidae</taxon>
        <taxon>Acanthamoeba</taxon>
    </lineage>
</organism>
<gene>
    <name evidence="10" type="ORF">ACA1_376230</name>
</gene>
<evidence type="ECO:0000313" key="11">
    <source>
        <dbReference type="Proteomes" id="UP000011083"/>
    </source>
</evidence>
<dbReference type="RefSeq" id="XP_004353691.1">
    <property type="nucleotide sequence ID" value="XM_004353639.1"/>
</dbReference>
<dbReference type="InterPro" id="IPR056550">
    <property type="entry name" value="NOL10_2nd"/>
</dbReference>
<dbReference type="GO" id="GO:0030686">
    <property type="term" value="C:90S preribosome"/>
    <property type="evidence" value="ECO:0007669"/>
    <property type="project" value="TreeGrafter"/>
</dbReference>
<evidence type="ECO:0000259" key="8">
    <source>
        <dbReference type="Pfam" id="PF23097"/>
    </source>
</evidence>
<comment type="subcellular location">
    <subcellularLocation>
        <location evidence="1">Nucleus</location>
        <location evidence="1">Nucleolus</location>
    </subcellularLocation>
</comment>
<protein>
    <submittedName>
        <fullName evidence="10">Uncharacterized protein</fullName>
    </submittedName>
</protein>
<keyword evidence="3" id="KW-0853">WD repeat</keyword>
<dbReference type="GeneID" id="14925169"/>
<reference evidence="10 11" key="1">
    <citation type="journal article" date="2013" name="Genome Biol.">
        <title>Genome of Acanthamoeba castellanii highlights extensive lateral gene transfer and early evolution of tyrosine kinase signaling.</title>
        <authorList>
            <person name="Clarke M."/>
            <person name="Lohan A.J."/>
            <person name="Liu B."/>
            <person name="Lagkouvardos I."/>
            <person name="Roy S."/>
            <person name="Zafar N."/>
            <person name="Bertelli C."/>
            <person name="Schilde C."/>
            <person name="Kianianmomeni A."/>
            <person name="Burglin T.R."/>
            <person name="Frech C."/>
            <person name="Turcotte B."/>
            <person name="Kopec K.O."/>
            <person name="Synnott J.M."/>
            <person name="Choo C."/>
            <person name="Paponov I."/>
            <person name="Finkler A."/>
            <person name="Soon Heng Tan C."/>
            <person name="Hutchins A.P."/>
            <person name="Weinmeier T."/>
            <person name="Rattei T."/>
            <person name="Chu J.S."/>
            <person name="Gimenez G."/>
            <person name="Irimia M."/>
            <person name="Rigden D.J."/>
            <person name="Fitzpatrick D.A."/>
            <person name="Lorenzo-Morales J."/>
            <person name="Bateman A."/>
            <person name="Chiu C.H."/>
            <person name="Tang P."/>
            <person name="Hegemann P."/>
            <person name="Fromm H."/>
            <person name="Raoult D."/>
            <person name="Greub G."/>
            <person name="Miranda-Saavedra D."/>
            <person name="Chen N."/>
            <person name="Nash P."/>
            <person name="Ginger M.L."/>
            <person name="Horn M."/>
            <person name="Schaap P."/>
            <person name="Caler L."/>
            <person name="Loftus B."/>
        </authorList>
    </citation>
    <scope>NUCLEOTIDE SEQUENCE [LARGE SCALE GENOMIC DNA]</scope>
    <source>
        <strain evidence="10 11">Neff</strain>
    </source>
</reference>
<dbReference type="PANTHER" id="PTHR14927:SF0">
    <property type="entry name" value="NUCLEOLAR PROTEIN 10"/>
    <property type="match status" value="1"/>
</dbReference>
<dbReference type="Proteomes" id="UP000011083">
    <property type="component" value="Unassembled WGS sequence"/>
</dbReference>
<evidence type="ECO:0000256" key="4">
    <source>
        <dbReference type="ARBA" id="ARBA00022737"/>
    </source>
</evidence>
<dbReference type="InterPro" id="IPR012580">
    <property type="entry name" value="NUC153"/>
</dbReference>
<proteinExistence type="inferred from homology"/>
<evidence type="ECO:0000256" key="3">
    <source>
        <dbReference type="ARBA" id="ARBA00022574"/>
    </source>
</evidence>
<sequence>MQLAGVTGEGVKIYNVSAGKSLPEWLAEKKKAALRYDGDYRRRLELIQDTKFPVACQRVKTSRDGRFLFATGTYPPQIKVYELSQLSMKFERHLDAQIALGDDFDKLVFLRADRSIEFHARYGRYFVTRIPKFGRDMAYHFPSCDLLAVGSSREIYRLNLEQGRFLSPMVAQSSSLNVVGVSPLHGLLGVGGVEGLVEFFDPRQKQAAGKVSTAAGLMDANAETAGAGERGSEVTALRYNDDDPLQLAVGTGSGHVMLYDLRSSRPMMVKDHMYRVPIMDIKYHRSPLSSSPLILSTDQKILKIWHPDTGRNFANIEPGSELNDACVIKGTGLIFLAGEQSKISSYFIPSLGPAPQWCSFLDNLTEELEEDSTPMIYDDYKFITMADIQQLGATNLIGTSYLRAYMHGFFIDLRLYNKMKAAADPFAYDRYRKERVTALREEAASSRIRATKKKVVKRSDLQPALEAAAADSRFGDLLTDPAFSIDTRSETFKRLNPMGTAEAAFDHFEKVQLEGEEAEEEEGEEEEEAVALPSKKTKGQKKTKGGPALYELSGDKEAAISITATASSGKRKREKQSLEERLKSVPTTTDGLRRHTDGAMQLTFVPKTSSKKHKGGPNKRPEAGGPSQDGRQRRSAGRLGK</sequence>
<dbReference type="SUPFAM" id="SSF50978">
    <property type="entry name" value="WD40 repeat-like"/>
    <property type="match status" value="1"/>
</dbReference>
<dbReference type="KEGG" id="acan:ACA1_376230"/>
<evidence type="ECO:0000313" key="10">
    <source>
        <dbReference type="EMBL" id="ELR24163.1"/>
    </source>
</evidence>
<evidence type="ECO:0000256" key="6">
    <source>
        <dbReference type="SAM" id="MobiDB-lite"/>
    </source>
</evidence>
<dbReference type="Pfam" id="PF23098">
    <property type="entry name" value="Beta-prop_NOL10_N"/>
    <property type="match status" value="1"/>
</dbReference>
<dbReference type="InterPro" id="IPR040382">
    <property type="entry name" value="NOL10/Enp2"/>
</dbReference>
<feature type="domain" description="Nucleolar protein 10-like N-terminal" evidence="9">
    <location>
        <begin position="10"/>
        <end position="371"/>
    </location>
</feature>
<feature type="compositionally biased region" description="Basic residues" evidence="6">
    <location>
        <begin position="535"/>
        <end position="544"/>
    </location>
</feature>
<feature type="domain" description="NUC153" evidence="7">
    <location>
        <begin position="471"/>
        <end position="498"/>
    </location>
</feature>
<keyword evidence="11" id="KW-1185">Reference proteome</keyword>